<accession>A0A9X2NG35</accession>
<dbReference type="RefSeq" id="WP_257924735.1">
    <property type="nucleotide sequence ID" value="NZ_JAMXQV010000023.1"/>
</dbReference>
<organism evidence="2 3">
    <name type="scientific">Amycolatopsis iheyensis</name>
    <dbReference type="NCBI Taxonomy" id="2945988"/>
    <lineage>
        <taxon>Bacteria</taxon>
        <taxon>Bacillati</taxon>
        <taxon>Actinomycetota</taxon>
        <taxon>Actinomycetes</taxon>
        <taxon>Pseudonocardiales</taxon>
        <taxon>Pseudonocardiaceae</taxon>
        <taxon>Amycolatopsis</taxon>
    </lineage>
</organism>
<dbReference type="EMBL" id="JAMXQV010000023">
    <property type="protein sequence ID" value="MCR6488176.1"/>
    <property type="molecule type" value="Genomic_DNA"/>
</dbReference>
<keyword evidence="3" id="KW-1185">Reference proteome</keyword>
<sequence length="243" mass="24582">MGLRWGRGALAAASVLLGGGAVAVFAGWLVTGGPTLPVVLPLAALSFVCAVWARRFGRRYAAATGAVPPGWDGVDLEVQTAGLRVLATWATIGAVVWALVAAAAVAGGLAVLGSSGSDPDAEVTAGGILVVAAVALAGLVFSLVAAAGWRRRHRAVTETGWRAGAATVRAGGSGLPTVTVAVENAADVRTQASTSVRGAAHMADFPGTAVQVAGRGRWMVVLFPRGLFRNIPYAVPVRSLEQR</sequence>
<evidence type="ECO:0000256" key="1">
    <source>
        <dbReference type="SAM" id="Phobius"/>
    </source>
</evidence>
<evidence type="ECO:0000313" key="2">
    <source>
        <dbReference type="EMBL" id="MCR6488176.1"/>
    </source>
</evidence>
<keyword evidence="1" id="KW-0812">Transmembrane</keyword>
<name>A0A9X2NG35_9PSEU</name>
<keyword evidence="1" id="KW-1133">Transmembrane helix</keyword>
<proteinExistence type="predicted"/>
<reference evidence="2" key="1">
    <citation type="submission" date="2022-06" db="EMBL/GenBank/DDBJ databases">
        <title>Amycolatopsis iheyaensis sp. nov., a new species of the genus Amycolatopsis isolated from soil in Iheya island, Japan.</title>
        <authorList>
            <person name="Ngamcharungchit C."/>
            <person name="Kanto H."/>
            <person name="Take A."/>
            <person name="Intra B."/>
            <person name="Matsumoto A."/>
            <person name="Panbangred W."/>
            <person name="Inahashi Y."/>
        </authorList>
    </citation>
    <scope>NUCLEOTIDE SEQUENCE</scope>
    <source>
        <strain evidence="2">OK19-0408</strain>
    </source>
</reference>
<evidence type="ECO:0000313" key="3">
    <source>
        <dbReference type="Proteomes" id="UP001144096"/>
    </source>
</evidence>
<keyword evidence="1" id="KW-0472">Membrane</keyword>
<feature type="transmembrane region" description="Helical" evidence="1">
    <location>
        <begin position="124"/>
        <end position="149"/>
    </location>
</feature>
<comment type="caution">
    <text evidence="2">The sequence shown here is derived from an EMBL/GenBank/DDBJ whole genome shotgun (WGS) entry which is preliminary data.</text>
</comment>
<gene>
    <name evidence="2" type="ORF">M8542_35645</name>
</gene>
<protein>
    <submittedName>
        <fullName evidence="2">Uncharacterized protein</fullName>
    </submittedName>
</protein>
<feature type="transmembrane region" description="Helical" evidence="1">
    <location>
        <begin position="36"/>
        <end position="53"/>
    </location>
</feature>
<dbReference type="AlphaFoldDB" id="A0A9X2NG35"/>
<dbReference type="Proteomes" id="UP001144096">
    <property type="component" value="Unassembled WGS sequence"/>
</dbReference>
<feature type="transmembrane region" description="Helical" evidence="1">
    <location>
        <begin position="86"/>
        <end position="112"/>
    </location>
</feature>